<evidence type="ECO:0000313" key="9">
    <source>
        <dbReference type="EMBL" id="OGM79014.1"/>
    </source>
</evidence>
<evidence type="ECO:0000256" key="3">
    <source>
        <dbReference type="ARBA" id="ARBA00022448"/>
    </source>
</evidence>
<feature type="transmembrane region" description="Helical" evidence="8">
    <location>
        <begin position="131"/>
        <end position="154"/>
    </location>
</feature>
<evidence type="ECO:0000256" key="1">
    <source>
        <dbReference type="ARBA" id="ARBA00004651"/>
    </source>
</evidence>
<dbReference type="STRING" id="1802538.A2382_01195"/>
<evidence type="ECO:0000256" key="4">
    <source>
        <dbReference type="ARBA" id="ARBA00022475"/>
    </source>
</evidence>
<dbReference type="AlphaFoldDB" id="A0A1F8CRT6"/>
<evidence type="ECO:0000256" key="2">
    <source>
        <dbReference type="ARBA" id="ARBA00009773"/>
    </source>
</evidence>
<dbReference type="InterPro" id="IPR002549">
    <property type="entry name" value="AI-2E-like"/>
</dbReference>
<feature type="transmembrane region" description="Helical" evidence="8">
    <location>
        <begin position="195"/>
        <end position="227"/>
    </location>
</feature>
<feature type="transmembrane region" description="Helical" evidence="8">
    <location>
        <begin position="31"/>
        <end position="49"/>
    </location>
</feature>
<organism evidence="9 10">
    <name type="scientific">Candidatus Woesebacteria bacterium RIFOXYB1_FULL_38_16</name>
    <dbReference type="NCBI Taxonomy" id="1802538"/>
    <lineage>
        <taxon>Bacteria</taxon>
        <taxon>Candidatus Woeseibacteriota</taxon>
    </lineage>
</organism>
<name>A0A1F8CRT6_9BACT</name>
<evidence type="ECO:0000256" key="6">
    <source>
        <dbReference type="ARBA" id="ARBA00022989"/>
    </source>
</evidence>
<dbReference type="Proteomes" id="UP000178999">
    <property type="component" value="Unassembled WGS sequence"/>
</dbReference>
<evidence type="ECO:0000313" key="10">
    <source>
        <dbReference type="Proteomes" id="UP000178999"/>
    </source>
</evidence>
<keyword evidence="3" id="KW-0813">Transport</keyword>
<keyword evidence="6 8" id="KW-1133">Transmembrane helix</keyword>
<keyword evidence="4" id="KW-1003">Cell membrane</keyword>
<evidence type="ECO:0000256" key="7">
    <source>
        <dbReference type="ARBA" id="ARBA00023136"/>
    </source>
</evidence>
<feature type="transmembrane region" description="Helical" evidence="8">
    <location>
        <begin position="7"/>
        <end position="25"/>
    </location>
</feature>
<accession>A0A1F8CRT6</accession>
<evidence type="ECO:0000256" key="8">
    <source>
        <dbReference type="SAM" id="Phobius"/>
    </source>
</evidence>
<comment type="caution">
    <text evidence="9">The sequence shown here is derived from an EMBL/GenBank/DDBJ whole genome shotgun (WGS) entry which is preliminary data.</text>
</comment>
<comment type="subcellular location">
    <subcellularLocation>
        <location evidence="1">Cell membrane</location>
        <topology evidence="1">Multi-pass membrane protein</topology>
    </subcellularLocation>
</comment>
<proteinExistence type="inferred from homology"/>
<feature type="transmembrane region" description="Helical" evidence="8">
    <location>
        <begin position="276"/>
        <end position="295"/>
    </location>
</feature>
<sequence length="329" mass="36165">MVQKIEISYRTIVFSAFFIGLLWFLYFIRDVIFQVFVALLIMAILNPTVTRLHRLRVPRVASVLIVYFLVFGFLILSTIFMIPPFIEQTTSFANSLPTYISEFRIPGYVADEVARQISVMLGGLPSQIVKISVSIFSNVMAVVTVFILALYFLLARERLDEQMAFFMGDGVIKKDIHRIINKLENKLGGWARGEIVLMLVVGFATYLGLTVIGVPFAIPLAILAGILEIIPNIGPTLAAIPAVIVGFGVSSLTGFAALALSVLIQQTENYVLVPKVMEKSVGISPIVTLVSLIIGFRVAGIVGAILSVPIAITMQVLMSEFLFQDKKTS</sequence>
<gene>
    <name evidence="9" type="ORF">A2382_01195</name>
</gene>
<keyword evidence="7 8" id="KW-0472">Membrane</keyword>
<dbReference type="EMBL" id="MGHY01000021">
    <property type="protein sequence ID" value="OGM79014.1"/>
    <property type="molecule type" value="Genomic_DNA"/>
</dbReference>
<keyword evidence="5 8" id="KW-0812">Transmembrane</keyword>
<evidence type="ECO:0000256" key="5">
    <source>
        <dbReference type="ARBA" id="ARBA00022692"/>
    </source>
</evidence>
<comment type="similarity">
    <text evidence="2">Belongs to the autoinducer-2 exporter (AI-2E) (TC 2.A.86) family.</text>
</comment>
<dbReference type="PANTHER" id="PTHR21716:SF53">
    <property type="entry name" value="PERMEASE PERM-RELATED"/>
    <property type="match status" value="1"/>
</dbReference>
<dbReference type="Pfam" id="PF01594">
    <property type="entry name" value="AI-2E_transport"/>
    <property type="match status" value="1"/>
</dbReference>
<evidence type="ECO:0008006" key="11">
    <source>
        <dbReference type="Google" id="ProtNLM"/>
    </source>
</evidence>
<feature type="transmembrane region" description="Helical" evidence="8">
    <location>
        <begin position="61"/>
        <end position="86"/>
    </location>
</feature>
<dbReference type="GO" id="GO:0055085">
    <property type="term" value="P:transmembrane transport"/>
    <property type="evidence" value="ECO:0007669"/>
    <property type="project" value="TreeGrafter"/>
</dbReference>
<feature type="transmembrane region" description="Helical" evidence="8">
    <location>
        <begin position="239"/>
        <end position="264"/>
    </location>
</feature>
<dbReference type="PANTHER" id="PTHR21716">
    <property type="entry name" value="TRANSMEMBRANE PROTEIN"/>
    <property type="match status" value="1"/>
</dbReference>
<reference evidence="9 10" key="1">
    <citation type="journal article" date="2016" name="Nat. Commun.">
        <title>Thousands of microbial genomes shed light on interconnected biogeochemical processes in an aquifer system.</title>
        <authorList>
            <person name="Anantharaman K."/>
            <person name="Brown C.T."/>
            <person name="Hug L.A."/>
            <person name="Sharon I."/>
            <person name="Castelle C.J."/>
            <person name="Probst A.J."/>
            <person name="Thomas B.C."/>
            <person name="Singh A."/>
            <person name="Wilkins M.J."/>
            <person name="Karaoz U."/>
            <person name="Brodie E.L."/>
            <person name="Williams K.H."/>
            <person name="Hubbard S.S."/>
            <person name="Banfield J.F."/>
        </authorList>
    </citation>
    <scope>NUCLEOTIDE SEQUENCE [LARGE SCALE GENOMIC DNA]</scope>
</reference>
<protein>
    <recommendedName>
        <fullName evidence="11">AI-2E family transporter</fullName>
    </recommendedName>
</protein>
<feature type="transmembrane region" description="Helical" evidence="8">
    <location>
        <begin position="301"/>
        <end position="323"/>
    </location>
</feature>
<dbReference type="GO" id="GO:0005886">
    <property type="term" value="C:plasma membrane"/>
    <property type="evidence" value="ECO:0007669"/>
    <property type="project" value="UniProtKB-SubCell"/>
</dbReference>